<dbReference type="AlphaFoldDB" id="A0A938XNM2"/>
<dbReference type="PROSITE" id="PS00211">
    <property type="entry name" value="ABC_TRANSPORTER_1"/>
    <property type="match status" value="1"/>
</dbReference>
<dbReference type="GO" id="GO:0016887">
    <property type="term" value="F:ATP hydrolysis activity"/>
    <property type="evidence" value="ECO:0007669"/>
    <property type="project" value="InterPro"/>
</dbReference>
<dbReference type="RefSeq" id="WP_204700381.1">
    <property type="nucleotide sequence ID" value="NZ_JAFBDQ010000002.1"/>
</dbReference>
<keyword evidence="7" id="KW-0547">Nucleotide-binding</keyword>
<dbReference type="SUPFAM" id="SSF52540">
    <property type="entry name" value="P-loop containing nucleoside triphosphate hydrolases"/>
    <property type="match status" value="2"/>
</dbReference>
<dbReference type="EMBL" id="JAFBDQ010000002">
    <property type="protein sequence ID" value="MBM7555657.1"/>
    <property type="molecule type" value="Genomic_DNA"/>
</dbReference>
<evidence type="ECO:0000256" key="8">
    <source>
        <dbReference type="ARBA" id="ARBA00022840"/>
    </source>
</evidence>
<reference evidence="12" key="1">
    <citation type="submission" date="2021-01" db="EMBL/GenBank/DDBJ databases">
        <title>Genomic Encyclopedia of Type Strains, Phase IV (KMG-IV): sequencing the most valuable type-strain genomes for metagenomic binning, comparative biology and taxonomic classification.</title>
        <authorList>
            <person name="Goeker M."/>
        </authorList>
    </citation>
    <scope>NUCLEOTIDE SEQUENCE</scope>
    <source>
        <strain evidence="12">DSM 23230</strain>
    </source>
</reference>
<dbReference type="GO" id="GO:0005524">
    <property type="term" value="F:ATP binding"/>
    <property type="evidence" value="ECO:0007669"/>
    <property type="project" value="UniProtKB-KW"/>
</dbReference>
<keyword evidence="9" id="KW-1278">Translocase</keyword>
<evidence type="ECO:0000256" key="9">
    <source>
        <dbReference type="ARBA" id="ARBA00022967"/>
    </source>
</evidence>
<keyword evidence="8 12" id="KW-0067">ATP-binding</keyword>
<keyword evidence="3" id="KW-0813">Transport</keyword>
<evidence type="ECO:0000313" key="13">
    <source>
        <dbReference type="Proteomes" id="UP000774000"/>
    </source>
</evidence>
<dbReference type="CDD" id="cd03216">
    <property type="entry name" value="ABC_Carb_Monos_I"/>
    <property type="match status" value="1"/>
</dbReference>
<evidence type="ECO:0000256" key="1">
    <source>
        <dbReference type="ARBA" id="ARBA00004202"/>
    </source>
</evidence>
<dbReference type="FunFam" id="3.40.50.300:FF:000126">
    <property type="entry name" value="Galactose/methyl galactoside import ATP-binding protein MglA"/>
    <property type="match status" value="1"/>
</dbReference>
<keyword evidence="5" id="KW-0762">Sugar transport</keyword>
<keyword evidence="10" id="KW-0472">Membrane</keyword>
<dbReference type="NCBIfam" id="NF010069">
    <property type="entry name" value="PRK13549.1"/>
    <property type="match status" value="1"/>
</dbReference>
<dbReference type="Pfam" id="PF00005">
    <property type="entry name" value="ABC_tran"/>
    <property type="match status" value="2"/>
</dbReference>
<feature type="domain" description="ABC transporter" evidence="11">
    <location>
        <begin position="260"/>
        <end position="505"/>
    </location>
</feature>
<dbReference type="InterPro" id="IPR003593">
    <property type="entry name" value="AAA+_ATPase"/>
</dbReference>
<comment type="subcellular location">
    <subcellularLocation>
        <location evidence="2">Cell inner membrane</location>
    </subcellularLocation>
    <subcellularLocation>
        <location evidence="1">Cell membrane</location>
        <topology evidence="1">Peripheral membrane protein</topology>
    </subcellularLocation>
</comment>
<evidence type="ECO:0000256" key="5">
    <source>
        <dbReference type="ARBA" id="ARBA00022597"/>
    </source>
</evidence>
<dbReference type="PROSITE" id="PS50893">
    <property type="entry name" value="ABC_TRANSPORTER_2"/>
    <property type="match status" value="2"/>
</dbReference>
<dbReference type="PANTHER" id="PTHR43790:SF1">
    <property type="entry name" value="XYLOSE IMPORT ATP-BINDING PROTEIN XYLG"/>
    <property type="match status" value="1"/>
</dbReference>
<evidence type="ECO:0000313" key="12">
    <source>
        <dbReference type="EMBL" id="MBM7555657.1"/>
    </source>
</evidence>
<dbReference type="Proteomes" id="UP000774000">
    <property type="component" value="Unassembled WGS sequence"/>
</dbReference>
<name>A0A938XNM2_9FIRM</name>
<evidence type="ECO:0000256" key="2">
    <source>
        <dbReference type="ARBA" id="ARBA00004533"/>
    </source>
</evidence>
<keyword evidence="13" id="KW-1185">Reference proteome</keyword>
<dbReference type="GO" id="GO:0005886">
    <property type="term" value="C:plasma membrane"/>
    <property type="evidence" value="ECO:0007669"/>
    <property type="project" value="UniProtKB-SubCell"/>
</dbReference>
<dbReference type="InterPro" id="IPR027417">
    <property type="entry name" value="P-loop_NTPase"/>
</dbReference>
<feature type="domain" description="ABC transporter" evidence="11">
    <location>
        <begin position="5"/>
        <end position="243"/>
    </location>
</feature>
<keyword evidence="4" id="KW-1003">Cell membrane</keyword>
<dbReference type="InterPro" id="IPR050107">
    <property type="entry name" value="ABC_carbohydrate_import_ATPase"/>
</dbReference>
<dbReference type="PANTHER" id="PTHR43790">
    <property type="entry name" value="CARBOHYDRATE TRANSPORT ATP-BINDING PROTEIN MG119-RELATED"/>
    <property type="match status" value="1"/>
</dbReference>
<sequence length="507" mass="56540">MEYILETKDIIKDFPGVRALDHVSFQVEEGEIHSLCGENGAGKSTLIKVLSGVHPYKSYEGQVLLKGTEQKFSNINEAEEQRIAVIHQELTVFEDLNVTENIFMGNEIETNGIIDWDLMYKKAEKWINKLKLENVNPRTKVKSLGMGKQQLIEIAKALVKDAEILILDEPTDSLTDSETEILFDILNDLRDEGVTCIYITHKLDEVFELCDSVTVLRDGESVGSDKVNNLEKRDIVQMMVGREINQRFPERKTDIGETVLEVKDYSVVDPENPDQFVVKDVNFELKAGEVLGFSGLVGAGRTELVNSIFGAFPGEKSGEIYLEGNKIEITSPKDAINQGIALVSEDRKRFGLIPTMDVKENTSLAALQDFKESLSLNHNQEISKVRDYIDKLNVKTPSIREKVSKLSGGNQQKVVLSKNLMTQPEVLILDEPTRGIDVGAKYEIYKLIQELSKQGVAIIMISSELPEVIGVSDRILVLSQGEIAGEFDNSETRVSQEKIMMAATGGN</sequence>
<dbReference type="Gene3D" id="3.40.50.300">
    <property type="entry name" value="P-loop containing nucleotide triphosphate hydrolases"/>
    <property type="match status" value="2"/>
</dbReference>
<evidence type="ECO:0000256" key="10">
    <source>
        <dbReference type="ARBA" id="ARBA00023136"/>
    </source>
</evidence>
<protein>
    <submittedName>
        <fullName evidence="12">D-xylose transport system ATP-binding protein</fullName>
    </submittedName>
</protein>
<dbReference type="CDD" id="cd03215">
    <property type="entry name" value="ABC_Carb_Monos_II"/>
    <property type="match status" value="1"/>
</dbReference>
<accession>A0A938XNM2</accession>
<evidence type="ECO:0000256" key="6">
    <source>
        <dbReference type="ARBA" id="ARBA00022737"/>
    </source>
</evidence>
<evidence type="ECO:0000256" key="7">
    <source>
        <dbReference type="ARBA" id="ARBA00022741"/>
    </source>
</evidence>
<evidence type="ECO:0000259" key="11">
    <source>
        <dbReference type="PROSITE" id="PS50893"/>
    </source>
</evidence>
<dbReference type="InterPro" id="IPR017871">
    <property type="entry name" value="ABC_transporter-like_CS"/>
</dbReference>
<evidence type="ECO:0000256" key="4">
    <source>
        <dbReference type="ARBA" id="ARBA00022475"/>
    </source>
</evidence>
<proteinExistence type="predicted"/>
<dbReference type="FunFam" id="3.40.50.300:FF:000127">
    <property type="entry name" value="Ribose import ATP-binding protein RbsA"/>
    <property type="match status" value="1"/>
</dbReference>
<organism evidence="12 13">
    <name type="scientific">Halanaerobacter jeridensis</name>
    <dbReference type="NCBI Taxonomy" id="706427"/>
    <lineage>
        <taxon>Bacteria</taxon>
        <taxon>Bacillati</taxon>
        <taxon>Bacillota</taxon>
        <taxon>Clostridia</taxon>
        <taxon>Halanaerobiales</taxon>
        <taxon>Halobacteroidaceae</taxon>
        <taxon>Halanaerobacter</taxon>
    </lineage>
</organism>
<dbReference type="SMART" id="SM00382">
    <property type="entry name" value="AAA"/>
    <property type="match status" value="2"/>
</dbReference>
<evidence type="ECO:0000256" key="3">
    <source>
        <dbReference type="ARBA" id="ARBA00022448"/>
    </source>
</evidence>
<comment type="caution">
    <text evidence="12">The sequence shown here is derived from an EMBL/GenBank/DDBJ whole genome shotgun (WGS) entry which is preliminary data.</text>
</comment>
<dbReference type="GO" id="GO:0015749">
    <property type="term" value="P:monosaccharide transmembrane transport"/>
    <property type="evidence" value="ECO:0007669"/>
    <property type="project" value="UniProtKB-ARBA"/>
</dbReference>
<gene>
    <name evidence="12" type="ORF">JOC47_000482</name>
</gene>
<dbReference type="InterPro" id="IPR003439">
    <property type="entry name" value="ABC_transporter-like_ATP-bd"/>
</dbReference>
<keyword evidence="6" id="KW-0677">Repeat</keyword>